<accession>A0A937X8E8</accession>
<comment type="catalytic activity">
    <reaction evidence="3 4">
        <text>5-carboxyamino-1-(5-phospho-D-ribosyl)imidazole + H(+) = 5-amino-1-(5-phospho-D-ribosyl)imidazole-4-carboxylate</text>
        <dbReference type="Rhea" id="RHEA:13193"/>
        <dbReference type="ChEBI" id="CHEBI:15378"/>
        <dbReference type="ChEBI" id="CHEBI:58730"/>
        <dbReference type="ChEBI" id="CHEBI:77657"/>
        <dbReference type="EC" id="5.4.99.18"/>
    </reaction>
</comment>
<gene>
    <name evidence="3 8" type="primary">purE</name>
    <name evidence="8" type="ORF">FJY75_06315</name>
</gene>
<dbReference type="InterPro" id="IPR033747">
    <property type="entry name" value="PurE_ClassI"/>
</dbReference>
<dbReference type="HAMAP" id="MF_01929">
    <property type="entry name" value="PurE_classI"/>
    <property type="match status" value="1"/>
</dbReference>
<evidence type="ECO:0000256" key="2">
    <source>
        <dbReference type="ARBA" id="ARBA00023235"/>
    </source>
</evidence>
<dbReference type="InterPro" id="IPR000031">
    <property type="entry name" value="PurE_dom"/>
</dbReference>
<dbReference type="SMART" id="SM01001">
    <property type="entry name" value="AIRC"/>
    <property type="match status" value="1"/>
</dbReference>
<dbReference type="Proteomes" id="UP000748308">
    <property type="component" value="Unassembled WGS sequence"/>
</dbReference>
<dbReference type="AlphaFoldDB" id="A0A937X8E8"/>
<evidence type="ECO:0000256" key="1">
    <source>
        <dbReference type="ARBA" id="ARBA00022755"/>
    </source>
</evidence>
<reference evidence="8" key="1">
    <citation type="submission" date="2019-03" db="EMBL/GenBank/DDBJ databases">
        <title>Lake Tanganyika Metagenome-Assembled Genomes (MAGs).</title>
        <authorList>
            <person name="Tran P."/>
        </authorList>
    </citation>
    <scope>NUCLEOTIDE SEQUENCE</scope>
    <source>
        <strain evidence="8">M_DeepCast_400m_m2_100</strain>
    </source>
</reference>
<dbReference type="GO" id="GO:0034023">
    <property type="term" value="F:5-(carboxyamino)imidazole ribonucleotide mutase activity"/>
    <property type="evidence" value="ECO:0007669"/>
    <property type="project" value="UniProtKB-UniRule"/>
</dbReference>
<evidence type="ECO:0000256" key="3">
    <source>
        <dbReference type="HAMAP-Rule" id="MF_01929"/>
    </source>
</evidence>
<protein>
    <recommendedName>
        <fullName evidence="3 4">N5-carboxyaminoimidazole ribonucleotide mutase</fullName>
        <shortName evidence="3 4">N5-CAIR mutase</shortName>
        <ecNumber evidence="3 4">5.4.99.18</ecNumber>
    </recommendedName>
    <alternativeName>
        <fullName evidence="3">5-(carboxyamino)imidazole ribonucleotide mutase</fullName>
    </alternativeName>
</protein>
<feature type="domain" description="PurE" evidence="7">
    <location>
        <begin position="31"/>
        <end position="182"/>
    </location>
</feature>
<evidence type="ECO:0000259" key="7">
    <source>
        <dbReference type="SMART" id="SM01001"/>
    </source>
</evidence>
<dbReference type="GO" id="GO:0006189">
    <property type="term" value="P:'de novo' IMP biosynthetic process"/>
    <property type="evidence" value="ECO:0007669"/>
    <property type="project" value="UniProtKB-UniRule"/>
</dbReference>
<sequence length="184" mass="18604">MAKPASGSRETPRAGAGGAGARGQAGKRGKPVVGVLYGSTSDEPVIKECLQVLERFGVPYEAAVLSAHRMPEKTAAYARGARKRGLRVIVCGAGMAAHLPGVVASLTTLPVIGIPLCGSALEGVDALFSMVQMPAGVPVATVAVGKAGAKNAGVLAAQILALSDPALARRVEELKSRLEGGEKL</sequence>
<organism evidence="8 9">
    <name type="scientific">Eiseniibacteriota bacterium</name>
    <dbReference type="NCBI Taxonomy" id="2212470"/>
    <lineage>
        <taxon>Bacteria</taxon>
        <taxon>Candidatus Eiseniibacteriota</taxon>
    </lineage>
</organism>
<dbReference type="PANTHER" id="PTHR23046:SF2">
    <property type="entry name" value="PHOSPHORIBOSYLAMINOIMIDAZOLE CARBOXYLASE"/>
    <property type="match status" value="1"/>
</dbReference>
<dbReference type="EC" id="5.4.99.18" evidence="3 4"/>
<feature type="binding site" evidence="3 5">
    <location>
        <position position="42"/>
    </location>
    <ligand>
        <name>substrate</name>
    </ligand>
</feature>
<dbReference type="NCBIfam" id="TIGR01162">
    <property type="entry name" value="purE"/>
    <property type="match status" value="1"/>
</dbReference>
<comment type="function">
    <text evidence="3 4">Catalyzes the conversion of N5-carboxyaminoimidazole ribonucleotide (N5-CAIR) to 4-carboxy-5-aminoimidazole ribonucleotide (CAIR).</text>
</comment>
<dbReference type="PANTHER" id="PTHR23046">
    <property type="entry name" value="PHOSPHORIBOSYLAMINOIMIDAZOLE CARBOXYLASE CATALYTIC SUBUNIT"/>
    <property type="match status" value="1"/>
</dbReference>
<keyword evidence="2 3" id="KW-0413">Isomerase</keyword>
<dbReference type="Pfam" id="PF00731">
    <property type="entry name" value="AIRC"/>
    <property type="match status" value="1"/>
</dbReference>
<dbReference type="EMBL" id="VGIY01000126">
    <property type="protein sequence ID" value="MBM3317450.1"/>
    <property type="molecule type" value="Genomic_DNA"/>
</dbReference>
<feature type="binding site" evidence="3 5">
    <location>
        <position position="39"/>
    </location>
    <ligand>
        <name>substrate</name>
    </ligand>
</feature>
<keyword evidence="8" id="KW-0456">Lyase</keyword>
<comment type="caution">
    <text evidence="8">The sequence shown here is derived from an EMBL/GenBank/DDBJ whole genome shotgun (WGS) entry which is preliminary data.</text>
</comment>
<dbReference type="GO" id="GO:0016829">
    <property type="term" value="F:lyase activity"/>
    <property type="evidence" value="ECO:0007669"/>
    <property type="project" value="UniProtKB-KW"/>
</dbReference>
<feature type="region of interest" description="Disordered" evidence="6">
    <location>
        <begin position="1"/>
        <end position="28"/>
    </location>
</feature>
<dbReference type="SUPFAM" id="SSF52255">
    <property type="entry name" value="N5-CAIR mutase (phosphoribosylaminoimidazole carboxylase, PurE)"/>
    <property type="match status" value="1"/>
</dbReference>
<comment type="pathway">
    <text evidence="3 4">Purine metabolism; IMP biosynthesis via de novo pathway; 5-amino-1-(5-phospho-D-ribosyl)imidazole-4-carboxylate from 5-amino-1-(5-phospho-D-ribosyl)imidazole (N5-CAIR route): step 2/2.</text>
</comment>
<evidence type="ECO:0000313" key="8">
    <source>
        <dbReference type="EMBL" id="MBM3317450.1"/>
    </source>
</evidence>
<comment type="similarity">
    <text evidence="3">Belongs to the AIR carboxylase family. Class I subfamily.</text>
</comment>
<evidence type="ECO:0000313" key="9">
    <source>
        <dbReference type="Proteomes" id="UP000748308"/>
    </source>
</evidence>
<evidence type="ECO:0000256" key="4">
    <source>
        <dbReference type="PIRNR" id="PIRNR001338"/>
    </source>
</evidence>
<evidence type="ECO:0000256" key="6">
    <source>
        <dbReference type="SAM" id="MobiDB-lite"/>
    </source>
</evidence>
<keyword evidence="1 3" id="KW-0658">Purine biosynthesis</keyword>
<proteinExistence type="inferred from homology"/>
<dbReference type="Gene3D" id="3.40.50.1970">
    <property type="match status" value="1"/>
</dbReference>
<dbReference type="PIRSF" id="PIRSF001338">
    <property type="entry name" value="AIR_carboxylase"/>
    <property type="match status" value="1"/>
</dbReference>
<dbReference type="InterPro" id="IPR024694">
    <property type="entry name" value="PurE_prokaryotes"/>
</dbReference>
<name>A0A937X8E8_UNCEI</name>
<evidence type="ECO:0000256" key="5">
    <source>
        <dbReference type="PIRSR" id="PIRSR001338-1"/>
    </source>
</evidence>
<feature type="binding site" evidence="3 5">
    <location>
        <position position="69"/>
    </location>
    <ligand>
        <name>substrate</name>
    </ligand>
</feature>